<proteinExistence type="predicted"/>
<dbReference type="Proteomes" id="UP000823749">
    <property type="component" value="Chromosome 3"/>
</dbReference>
<comment type="caution">
    <text evidence="1">The sequence shown here is derived from an EMBL/GenBank/DDBJ whole genome shotgun (WGS) entry which is preliminary data.</text>
</comment>
<dbReference type="Pfam" id="PF14299">
    <property type="entry name" value="PP2"/>
    <property type="match status" value="1"/>
</dbReference>
<name>A0AAV6KWS7_9ERIC</name>
<evidence type="ECO:0000313" key="2">
    <source>
        <dbReference type="Proteomes" id="UP000823749"/>
    </source>
</evidence>
<dbReference type="EMBL" id="JACTNZ010000003">
    <property type="protein sequence ID" value="KAG5556724.1"/>
    <property type="molecule type" value="Genomic_DNA"/>
</dbReference>
<dbReference type="PANTHER" id="PTHR31960:SF2">
    <property type="entry name" value="F-BOX PROTEIN PP2-A15"/>
    <property type="match status" value="1"/>
</dbReference>
<evidence type="ECO:0000313" key="1">
    <source>
        <dbReference type="EMBL" id="KAG5556724.1"/>
    </source>
</evidence>
<keyword evidence="2" id="KW-1185">Reference proteome</keyword>
<protein>
    <submittedName>
        <fullName evidence="1">Uncharacterized protein</fullName>
    </submittedName>
</protein>
<dbReference type="AlphaFoldDB" id="A0AAV6KWS7"/>
<accession>A0AAV6KWS7</accession>
<organism evidence="1 2">
    <name type="scientific">Rhododendron griersonianum</name>
    <dbReference type="NCBI Taxonomy" id="479676"/>
    <lineage>
        <taxon>Eukaryota</taxon>
        <taxon>Viridiplantae</taxon>
        <taxon>Streptophyta</taxon>
        <taxon>Embryophyta</taxon>
        <taxon>Tracheophyta</taxon>
        <taxon>Spermatophyta</taxon>
        <taxon>Magnoliopsida</taxon>
        <taxon>eudicotyledons</taxon>
        <taxon>Gunneridae</taxon>
        <taxon>Pentapetalae</taxon>
        <taxon>asterids</taxon>
        <taxon>Ericales</taxon>
        <taxon>Ericaceae</taxon>
        <taxon>Ericoideae</taxon>
        <taxon>Rhodoreae</taxon>
        <taxon>Rhododendron</taxon>
    </lineage>
</organism>
<dbReference type="PANTHER" id="PTHR31960">
    <property type="entry name" value="F-BOX PROTEIN PP2-A15"/>
    <property type="match status" value="1"/>
</dbReference>
<gene>
    <name evidence="1" type="ORF">RHGRI_007105</name>
</gene>
<dbReference type="InterPro" id="IPR025886">
    <property type="entry name" value="PP2-like"/>
</dbReference>
<sequence>MIQCRGGRGGVRRLGLLVGPFDGSRFNVVAYLQQIWWFEVDGVVKFPFPADIYTLSFRIHLGRFSKRLGQRVCYFEHTHGWEIKPPRVSEGRRRRLSHALPPPLILPHADDLSTPSISLLLPLPFTKILICVAEPPDLSICVPLVCSPSFSSSDPLLPQDLCQSAADLSSHSSVPYKPLLRLLSGSDFIFTCPKPREKSEELKARLWKLEELAERKKYEELVKDITQSKGTDEPFSSYKDQLGFAISSALFDYGQELWCQISMLVCLATFLIVSNNESFDPYQEFEYLPLPLSYALGLYSHRLDGEDEQFESDEAQVVVVKEIAALEPQAQVVKEIAALEPQARKKLRHLNPKPVHDLAFLYVQRRENGAHVH</sequence>
<reference evidence="1" key="1">
    <citation type="submission" date="2020-08" db="EMBL/GenBank/DDBJ databases">
        <title>Plant Genome Project.</title>
        <authorList>
            <person name="Zhang R.-G."/>
        </authorList>
    </citation>
    <scope>NUCLEOTIDE SEQUENCE</scope>
    <source>
        <strain evidence="1">WSP0</strain>
        <tissue evidence="1">Leaf</tissue>
    </source>
</reference>